<dbReference type="CDD" id="cd07332">
    <property type="entry name" value="M48C_Oma1_like"/>
    <property type="match status" value="1"/>
</dbReference>
<dbReference type="Proteomes" id="UP000422569">
    <property type="component" value="Chromosome"/>
</dbReference>
<dbReference type="KEGG" id="mpar:F7D14_11495"/>
<keyword evidence="7" id="KW-1133">Transmembrane helix</keyword>
<keyword evidence="5 6" id="KW-0482">Metalloprotease</keyword>
<gene>
    <name evidence="10" type="ORF">F7D14_11495</name>
</gene>
<keyword evidence="7" id="KW-0812">Transmembrane</keyword>
<sequence>MTELDVEAGKASYFDGYAGKRQAVDLVFGPALEIVEDGVLLAAWPYAEVRRLPPPGGVMRLKALGAPKGSWLEIDDPAAQAGIVRHCALLAGETAPVNREGRRRIVYGLAALAVFGAVLWRGVPLMAGAIAPVIPVSWEKALGDGAEAEIRKTYSGKSCAAPAGVAALNKVSERLQGAAHLRLPATIEAVQSKTPNAFALPGGKVYLLSGLLDKAESQDEIIGVLAHELGHLQHRDHLRGVIAAGGTALLIGLVFGDVSGGSAMVVVGNSVLNAAHSRDAEALADAFAAQTMAALGRPAKPMGELLVRITGEDDGGAISILHDHPLSEDRLARLAQANKGETAPPLLSPEEWKALKGICG</sequence>
<accession>A0A6B8M6E5</accession>
<feature type="domain" description="DUF7092" evidence="9">
    <location>
        <begin position="10"/>
        <end position="81"/>
    </location>
</feature>
<evidence type="ECO:0000256" key="3">
    <source>
        <dbReference type="ARBA" id="ARBA00022801"/>
    </source>
</evidence>
<protein>
    <submittedName>
        <fullName evidence="10">M48 family metallopeptidase</fullName>
    </submittedName>
</protein>
<keyword evidence="2" id="KW-0479">Metal-binding</keyword>
<evidence type="ECO:0000313" key="11">
    <source>
        <dbReference type="Proteomes" id="UP000422569"/>
    </source>
</evidence>
<evidence type="ECO:0000256" key="4">
    <source>
        <dbReference type="ARBA" id="ARBA00022833"/>
    </source>
</evidence>
<comment type="similarity">
    <text evidence="6">Belongs to the peptidase M48 family.</text>
</comment>
<dbReference type="AlphaFoldDB" id="A0A6B8M6E5"/>
<dbReference type="EMBL" id="CP044331">
    <property type="protein sequence ID" value="QGM98038.1"/>
    <property type="molecule type" value="Genomic_DNA"/>
</dbReference>
<keyword evidence="7" id="KW-0472">Membrane</keyword>
<dbReference type="Pfam" id="PF01435">
    <property type="entry name" value="Peptidase_M48"/>
    <property type="match status" value="1"/>
</dbReference>
<keyword evidence="1 6" id="KW-0645">Protease</keyword>
<proteinExistence type="inferred from homology"/>
<comment type="cofactor">
    <cofactor evidence="6">
        <name>Zn(2+)</name>
        <dbReference type="ChEBI" id="CHEBI:29105"/>
    </cofactor>
    <text evidence="6">Binds 1 zinc ion per subunit.</text>
</comment>
<dbReference type="PANTHER" id="PTHR22726">
    <property type="entry name" value="METALLOENDOPEPTIDASE OMA1"/>
    <property type="match status" value="1"/>
</dbReference>
<dbReference type="GO" id="GO:0016020">
    <property type="term" value="C:membrane"/>
    <property type="evidence" value="ECO:0007669"/>
    <property type="project" value="TreeGrafter"/>
</dbReference>
<feature type="transmembrane region" description="Helical" evidence="7">
    <location>
        <begin position="105"/>
        <end position="123"/>
    </location>
</feature>
<dbReference type="InterPro" id="IPR055518">
    <property type="entry name" value="DUF7092"/>
</dbReference>
<name>A0A6B8M6E5_9HYPH</name>
<dbReference type="RefSeq" id="WP_016919368.1">
    <property type="nucleotide sequence ID" value="NZ_CP044331.1"/>
</dbReference>
<dbReference type="InterPro" id="IPR051156">
    <property type="entry name" value="Mito/Outer_Membr_Metalloprot"/>
</dbReference>
<dbReference type="Gene3D" id="3.30.2010.10">
    <property type="entry name" value="Metalloproteases ('zincins'), catalytic domain"/>
    <property type="match status" value="1"/>
</dbReference>
<dbReference type="PANTHER" id="PTHR22726:SF1">
    <property type="entry name" value="METALLOENDOPEPTIDASE OMA1, MITOCHONDRIAL"/>
    <property type="match status" value="1"/>
</dbReference>
<evidence type="ECO:0000259" key="8">
    <source>
        <dbReference type="Pfam" id="PF01435"/>
    </source>
</evidence>
<evidence type="ECO:0000259" key="9">
    <source>
        <dbReference type="Pfam" id="PF23368"/>
    </source>
</evidence>
<reference evidence="10 11" key="1">
    <citation type="submission" date="2019-09" db="EMBL/GenBank/DDBJ databases">
        <title>Isolation and complete genome sequencing of Methylocystis species.</title>
        <authorList>
            <person name="Rumah B.L."/>
            <person name="Stead C.E."/>
            <person name="Stevens B.C."/>
            <person name="Minton N.P."/>
            <person name="Grosse-Honebrink A."/>
            <person name="Zhang Y."/>
        </authorList>
    </citation>
    <scope>NUCLEOTIDE SEQUENCE [LARGE SCALE GENOMIC DNA]</scope>
    <source>
        <strain evidence="10 11">BRCS2</strain>
    </source>
</reference>
<keyword evidence="4 6" id="KW-0862">Zinc</keyword>
<dbReference type="GO" id="GO:0051603">
    <property type="term" value="P:proteolysis involved in protein catabolic process"/>
    <property type="evidence" value="ECO:0007669"/>
    <property type="project" value="TreeGrafter"/>
</dbReference>
<dbReference type="Pfam" id="PF23368">
    <property type="entry name" value="DUF7092"/>
    <property type="match status" value="1"/>
</dbReference>
<organism evidence="10 11">
    <name type="scientific">Methylocystis parvus</name>
    <dbReference type="NCBI Taxonomy" id="134"/>
    <lineage>
        <taxon>Bacteria</taxon>
        <taxon>Pseudomonadati</taxon>
        <taxon>Pseudomonadota</taxon>
        <taxon>Alphaproteobacteria</taxon>
        <taxon>Hyphomicrobiales</taxon>
        <taxon>Methylocystaceae</taxon>
        <taxon>Methylocystis</taxon>
    </lineage>
</organism>
<dbReference type="GO" id="GO:0046872">
    <property type="term" value="F:metal ion binding"/>
    <property type="evidence" value="ECO:0007669"/>
    <property type="project" value="UniProtKB-KW"/>
</dbReference>
<evidence type="ECO:0000256" key="5">
    <source>
        <dbReference type="ARBA" id="ARBA00023049"/>
    </source>
</evidence>
<keyword evidence="11" id="KW-1185">Reference proteome</keyword>
<keyword evidence="3 6" id="KW-0378">Hydrolase</keyword>
<evidence type="ECO:0000256" key="7">
    <source>
        <dbReference type="SAM" id="Phobius"/>
    </source>
</evidence>
<evidence type="ECO:0000256" key="6">
    <source>
        <dbReference type="RuleBase" id="RU003983"/>
    </source>
</evidence>
<dbReference type="GO" id="GO:0004222">
    <property type="term" value="F:metalloendopeptidase activity"/>
    <property type="evidence" value="ECO:0007669"/>
    <property type="project" value="InterPro"/>
</dbReference>
<dbReference type="InterPro" id="IPR001915">
    <property type="entry name" value="Peptidase_M48"/>
</dbReference>
<evidence type="ECO:0000256" key="2">
    <source>
        <dbReference type="ARBA" id="ARBA00022723"/>
    </source>
</evidence>
<feature type="domain" description="Peptidase M48" evidence="8">
    <location>
        <begin position="167"/>
        <end position="336"/>
    </location>
</feature>
<evidence type="ECO:0000256" key="1">
    <source>
        <dbReference type="ARBA" id="ARBA00022670"/>
    </source>
</evidence>
<evidence type="ECO:0000313" key="10">
    <source>
        <dbReference type="EMBL" id="QGM98038.1"/>
    </source>
</evidence>